<protein>
    <recommendedName>
        <fullName evidence="7">Cytosine-specific methyltransferase</fullName>
        <ecNumber evidence="7">2.1.1.37</ecNumber>
    </recommendedName>
</protein>
<evidence type="ECO:0000256" key="2">
    <source>
        <dbReference type="ARBA" id="ARBA00022679"/>
    </source>
</evidence>
<dbReference type="Gene3D" id="3.40.50.150">
    <property type="entry name" value="Vaccinia Virus protein VP39"/>
    <property type="match status" value="1"/>
</dbReference>
<keyword evidence="1 5" id="KW-0489">Methyltransferase</keyword>
<evidence type="ECO:0000313" key="9">
    <source>
        <dbReference type="Proteomes" id="UP001147148"/>
    </source>
</evidence>
<organism evidence="8 9">
    <name type="scientific">Vagococcus proximus</name>
    <dbReference type="NCBI Taxonomy" id="2991417"/>
    <lineage>
        <taxon>Bacteria</taxon>
        <taxon>Bacillati</taxon>
        <taxon>Bacillota</taxon>
        <taxon>Bacilli</taxon>
        <taxon>Lactobacillales</taxon>
        <taxon>Enterococcaceae</taxon>
        <taxon>Vagococcus</taxon>
    </lineage>
</organism>
<dbReference type="GO" id="GO:0008168">
    <property type="term" value="F:methyltransferase activity"/>
    <property type="evidence" value="ECO:0007669"/>
    <property type="project" value="UniProtKB-KW"/>
</dbReference>
<dbReference type="RefSeq" id="WP_275471737.1">
    <property type="nucleotide sequence ID" value="NZ_JAPDSH010000005.1"/>
</dbReference>
<gene>
    <name evidence="8" type="ORF">OL233_07615</name>
</gene>
<dbReference type="NCBIfam" id="TIGR00675">
    <property type="entry name" value="dcm"/>
    <property type="match status" value="1"/>
</dbReference>
<dbReference type="EMBL" id="JAPDSH010000005">
    <property type="protein sequence ID" value="MDF0480159.1"/>
    <property type="molecule type" value="Genomic_DNA"/>
</dbReference>
<keyword evidence="3 5" id="KW-0949">S-adenosyl-L-methionine</keyword>
<evidence type="ECO:0000256" key="6">
    <source>
        <dbReference type="RuleBase" id="RU000416"/>
    </source>
</evidence>
<dbReference type="Proteomes" id="UP001147148">
    <property type="component" value="Unassembled WGS sequence"/>
</dbReference>
<evidence type="ECO:0000256" key="4">
    <source>
        <dbReference type="ARBA" id="ARBA00022747"/>
    </source>
</evidence>
<keyword evidence="9" id="KW-1185">Reference proteome</keyword>
<evidence type="ECO:0000256" key="1">
    <source>
        <dbReference type="ARBA" id="ARBA00022603"/>
    </source>
</evidence>
<dbReference type="InterPro" id="IPR029063">
    <property type="entry name" value="SAM-dependent_MTases_sf"/>
</dbReference>
<dbReference type="InterPro" id="IPR050390">
    <property type="entry name" value="C5-Methyltransferase"/>
</dbReference>
<comment type="similarity">
    <text evidence="5 6">Belongs to the class I-like SAM-binding methyltransferase superfamily. C5-methyltransferase family.</text>
</comment>
<dbReference type="GO" id="GO:0032259">
    <property type="term" value="P:methylation"/>
    <property type="evidence" value="ECO:0007669"/>
    <property type="project" value="UniProtKB-KW"/>
</dbReference>
<evidence type="ECO:0000313" key="8">
    <source>
        <dbReference type="EMBL" id="MDF0480159.1"/>
    </source>
</evidence>
<reference evidence="8" key="1">
    <citation type="submission" date="2022-10" db="EMBL/GenBank/DDBJ databases">
        <title>Vagococcus sp. isolated from poultry meat.</title>
        <authorList>
            <person name="Johansson P."/>
            <person name="Bjorkroth J."/>
        </authorList>
    </citation>
    <scope>NUCLEOTIDE SEQUENCE</scope>
    <source>
        <strain evidence="8">PNs007</strain>
    </source>
</reference>
<evidence type="ECO:0000256" key="7">
    <source>
        <dbReference type="RuleBase" id="RU000417"/>
    </source>
</evidence>
<comment type="catalytic activity">
    <reaction evidence="7">
        <text>a 2'-deoxycytidine in DNA + S-adenosyl-L-methionine = a 5-methyl-2'-deoxycytidine in DNA + S-adenosyl-L-homocysteine + H(+)</text>
        <dbReference type="Rhea" id="RHEA:13681"/>
        <dbReference type="Rhea" id="RHEA-COMP:11369"/>
        <dbReference type="Rhea" id="RHEA-COMP:11370"/>
        <dbReference type="ChEBI" id="CHEBI:15378"/>
        <dbReference type="ChEBI" id="CHEBI:57856"/>
        <dbReference type="ChEBI" id="CHEBI:59789"/>
        <dbReference type="ChEBI" id="CHEBI:85452"/>
        <dbReference type="ChEBI" id="CHEBI:85454"/>
        <dbReference type="EC" id="2.1.1.37"/>
    </reaction>
</comment>
<dbReference type="PROSITE" id="PS00094">
    <property type="entry name" value="C5_MTASE_1"/>
    <property type="match status" value="1"/>
</dbReference>
<dbReference type="EC" id="2.1.1.37" evidence="7"/>
<evidence type="ECO:0000256" key="5">
    <source>
        <dbReference type="PROSITE-ProRule" id="PRU01016"/>
    </source>
</evidence>
<name>A0ABT5X2D1_9ENTE</name>
<proteinExistence type="inferred from homology"/>
<dbReference type="Pfam" id="PF00145">
    <property type="entry name" value="DNA_methylase"/>
    <property type="match status" value="1"/>
</dbReference>
<accession>A0ABT5X2D1</accession>
<dbReference type="InterPro" id="IPR001525">
    <property type="entry name" value="C5_MeTfrase"/>
</dbReference>
<comment type="caution">
    <text evidence="8">The sequence shown here is derived from an EMBL/GenBank/DDBJ whole genome shotgun (WGS) entry which is preliminary data.</text>
</comment>
<feature type="active site" evidence="5">
    <location>
        <position position="85"/>
    </location>
</feature>
<dbReference type="Gene3D" id="3.90.120.10">
    <property type="entry name" value="DNA Methylase, subunit A, domain 2"/>
    <property type="match status" value="1"/>
</dbReference>
<dbReference type="InterPro" id="IPR018117">
    <property type="entry name" value="C5_DNA_meth_AS"/>
</dbReference>
<dbReference type="SUPFAM" id="SSF53335">
    <property type="entry name" value="S-adenosyl-L-methionine-dependent methyltransferases"/>
    <property type="match status" value="1"/>
</dbReference>
<dbReference type="PANTHER" id="PTHR10629">
    <property type="entry name" value="CYTOSINE-SPECIFIC METHYLTRANSFERASE"/>
    <property type="match status" value="1"/>
</dbReference>
<dbReference type="PRINTS" id="PR00105">
    <property type="entry name" value="C5METTRFRASE"/>
</dbReference>
<dbReference type="PROSITE" id="PS51679">
    <property type="entry name" value="SAM_MT_C5"/>
    <property type="match status" value="1"/>
</dbReference>
<keyword evidence="4" id="KW-0680">Restriction system</keyword>
<sequence length="427" mass="49315">MKIFSMFDGVGGFIIGLNNSDSSFYQTIYSNQYEPSRKSQDAYEVGCYRLPNMEHIPDDVSTIKNEKFNEMKDNGVDMIVGGFPCQDYSVARSKKHELGIEGKKGVLFWEIIRATEQIKPKYLILENVDRLLKSPSKQRGRDFAIMLAAFNELGYSVEWRVINAADYGRAQRRRRVFFFVYRNDTGWAKHWDKQKSSTTLIEDDTSTYEDYIFNSGLFARQFPIKDSPYKNRTASSELPSDLVDISDNFTGQIWNTGIMRHGKYYSIDTEPAGNEKPLTLRDIIVPESDVPENLYITDERLEKFKYLRGPKKIKRTSADGHEYTFSEGGMSPYDSLDLPGRTMLTSEGSLNRSTHLLKIDDNYRLITPIEAERLQDFPDDWTRYKLTANGDKVEVSYRMRMFFMGNALVTGIVKRIGDELKIIDTKY</sequence>
<dbReference type="PANTHER" id="PTHR10629:SF52">
    <property type="entry name" value="DNA (CYTOSINE-5)-METHYLTRANSFERASE 1"/>
    <property type="match status" value="1"/>
</dbReference>
<keyword evidence="2 5" id="KW-0808">Transferase</keyword>
<evidence type="ECO:0000256" key="3">
    <source>
        <dbReference type="ARBA" id="ARBA00022691"/>
    </source>
</evidence>